<reference evidence="2" key="1">
    <citation type="submission" date="2023-03" db="EMBL/GenBank/DDBJ databases">
        <title>Massive genome expansion in bonnet fungi (Mycena s.s.) driven by repeated elements and novel gene families across ecological guilds.</title>
        <authorList>
            <consortium name="Lawrence Berkeley National Laboratory"/>
            <person name="Harder C.B."/>
            <person name="Miyauchi S."/>
            <person name="Viragh M."/>
            <person name="Kuo A."/>
            <person name="Thoen E."/>
            <person name="Andreopoulos B."/>
            <person name="Lu D."/>
            <person name="Skrede I."/>
            <person name="Drula E."/>
            <person name="Henrissat B."/>
            <person name="Morin E."/>
            <person name="Kohler A."/>
            <person name="Barry K."/>
            <person name="LaButti K."/>
            <person name="Morin E."/>
            <person name="Salamov A."/>
            <person name="Lipzen A."/>
            <person name="Mereny Z."/>
            <person name="Hegedus B."/>
            <person name="Baldrian P."/>
            <person name="Stursova M."/>
            <person name="Weitz H."/>
            <person name="Taylor A."/>
            <person name="Grigoriev I.V."/>
            <person name="Nagy L.G."/>
            <person name="Martin F."/>
            <person name="Kauserud H."/>
        </authorList>
    </citation>
    <scope>NUCLEOTIDE SEQUENCE</scope>
    <source>
        <strain evidence="2">9284</strain>
    </source>
</reference>
<feature type="compositionally biased region" description="Basic and acidic residues" evidence="1">
    <location>
        <begin position="1"/>
        <end position="15"/>
    </location>
</feature>
<evidence type="ECO:0000313" key="3">
    <source>
        <dbReference type="Proteomes" id="UP001221142"/>
    </source>
</evidence>
<name>A0AAD7CBX5_9AGAR</name>
<dbReference type="EMBL" id="JARKIF010000003">
    <property type="protein sequence ID" value="KAJ7644648.1"/>
    <property type="molecule type" value="Genomic_DNA"/>
</dbReference>
<dbReference type="AlphaFoldDB" id="A0AAD7CBX5"/>
<gene>
    <name evidence="2" type="ORF">FB45DRAFT_1116308</name>
</gene>
<comment type="caution">
    <text evidence="2">The sequence shown here is derived from an EMBL/GenBank/DDBJ whole genome shotgun (WGS) entry which is preliminary data.</text>
</comment>
<keyword evidence="3" id="KW-1185">Reference proteome</keyword>
<feature type="region of interest" description="Disordered" evidence="1">
    <location>
        <begin position="1"/>
        <end position="29"/>
    </location>
</feature>
<sequence>MLEDGRQKDVGEARGKGRRNGGMTPKSRHLLRLPWGAESAPGGVWSDQQIVDLRQRGLRSPCVGNGLVKSFLKSSATSSPSRSGILSLLRPEKFTVNAEYPQKCARVSGLEISNEDFQLDTPMPVGMDSQPAISWNSWSSGIHMGAPAGFGLTAFWRCITAKVPSARIQPASPCQPHLIRILGTAGDRLGSSQVIQPRFSAGIRLAIHVNEHGSSRCCKLEASGPSVYCTFRQWNS</sequence>
<evidence type="ECO:0000256" key="1">
    <source>
        <dbReference type="SAM" id="MobiDB-lite"/>
    </source>
</evidence>
<dbReference type="Proteomes" id="UP001221142">
    <property type="component" value="Unassembled WGS sequence"/>
</dbReference>
<protein>
    <submittedName>
        <fullName evidence="2">Uncharacterized protein</fullName>
    </submittedName>
</protein>
<accession>A0AAD7CBX5</accession>
<evidence type="ECO:0000313" key="2">
    <source>
        <dbReference type="EMBL" id="KAJ7644648.1"/>
    </source>
</evidence>
<proteinExistence type="predicted"/>
<organism evidence="2 3">
    <name type="scientific">Roridomyces roridus</name>
    <dbReference type="NCBI Taxonomy" id="1738132"/>
    <lineage>
        <taxon>Eukaryota</taxon>
        <taxon>Fungi</taxon>
        <taxon>Dikarya</taxon>
        <taxon>Basidiomycota</taxon>
        <taxon>Agaricomycotina</taxon>
        <taxon>Agaricomycetes</taxon>
        <taxon>Agaricomycetidae</taxon>
        <taxon>Agaricales</taxon>
        <taxon>Marasmiineae</taxon>
        <taxon>Mycenaceae</taxon>
        <taxon>Roridomyces</taxon>
    </lineage>
</organism>